<name>A0A444YQE2_ARAHY</name>
<evidence type="ECO:0000313" key="2">
    <source>
        <dbReference type="Proteomes" id="UP000289738"/>
    </source>
</evidence>
<gene>
    <name evidence="1" type="ORF">Ahy_B06g083675</name>
</gene>
<reference evidence="1 2" key="1">
    <citation type="submission" date="2019-01" db="EMBL/GenBank/DDBJ databases">
        <title>Sequencing of cultivated peanut Arachis hypogaea provides insights into genome evolution and oil improvement.</title>
        <authorList>
            <person name="Chen X."/>
        </authorList>
    </citation>
    <scope>NUCLEOTIDE SEQUENCE [LARGE SCALE GENOMIC DNA]</scope>
    <source>
        <strain evidence="2">cv. Fuhuasheng</strain>
        <tissue evidence="1">Leaves</tissue>
    </source>
</reference>
<dbReference type="EMBL" id="SDMP01000016">
    <property type="protein sequence ID" value="RYR04099.1"/>
    <property type="molecule type" value="Genomic_DNA"/>
</dbReference>
<protein>
    <recommendedName>
        <fullName evidence="3">CCHC-type domain-containing protein</fullName>
    </recommendedName>
</protein>
<comment type="caution">
    <text evidence="1">The sequence shown here is derived from an EMBL/GenBank/DDBJ whole genome shotgun (WGS) entry which is preliminary data.</text>
</comment>
<sequence>MSDADIGHMINIRKGEISVGQIYRALANQAGGYEHHAKNMYNKIAKQRCQYRCKGLNSIIAKYVNSRYNLVEFIQHFNQCVDHTRWKEVQADLASVNGKPFRQLANIACQDNKIFIFTRKVAMNLLKQFREEDATQKELANDVNSVKTDVQVNASRAGLATNDMGHGIPRDPRICRTKGSAAQFNERKHRCVKCGLEGYNRTTCHVRRDINRLEGNEFDIFEDDLVDQVNIEDDEVVYDENIPYDSNEVVVI</sequence>
<dbReference type="AlphaFoldDB" id="A0A444YQE2"/>
<dbReference type="Proteomes" id="UP000289738">
    <property type="component" value="Chromosome B06"/>
</dbReference>
<evidence type="ECO:0000313" key="1">
    <source>
        <dbReference type="EMBL" id="RYR04099.1"/>
    </source>
</evidence>
<accession>A0A444YQE2</accession>
<keyword evidence="2" id="KW-1185">Reference proteome</keyword>
<proteinExistence type="predicted"/>
<organism evidence="1 2">
    <name type="scientific">Arachis hypogaea</name>
    <name type="common">Peanut</name>
    <dbReference type="NCBI Taxonomy" id="3818"/>
    <lineage>
        <taxon>Eukaryota</taxon>
        <taxon>Viridiplantae</taxon>
        <taxon>Streptophyta</taxon>
        <taxon>Embryophyta</taxon>
        <taxon>Tracheophyta</taxon>
        <taxon>Spermatophyta</taxon>
        <taxon>Magnoliopsida</taxon>
        <taxon>eudicotyledons</taxon>
        <taxon>Gunneridae</taxon>
        <taxon>Pentapetalae</taxon>
        <taxon>rosids</taxon>
        <taxon>fabids</taxon>
        <taxon>Fabales</taxon>
        <taxon>Fabaceae</taxon>
        <taxon>Papilionoideae</taxon>
        <taxon>50 kb inversion clade</taxon>
        <taxon>dalbergioids sensu lato</taxon>
        <taxon>Dalbergieae</taxon>
        <taxon>Pterocarpus clade</taxon>
        <taxon>Arachis</taxon>
    </lineage>
</organism>
<evidence type="ECO:0008006" key="3">
    <source>
        <dbReference type="Google" id="ProtNLM"/>
    </source>
</evidence>